<gene>
    <name evidence="10" type="ORF">A3196_05225</name>
</gene>
<dbReference type="AlphaFoldDB" id="A0A1E2UNU2"/>
<dbReference type="GO" id="GO:0030643">
    <property type="term" value="P:intracellular phosphate ion homeostasis"/>
    <property type="evidence" value="ECO:0007669"/>
    <property type="project" value="InterPro"/>
</dbReference>
<evidence type="ECO:0000259" key="9">
    <source>
        <dbReference type="Pfam" id="PF01895"/>
    </source>
</evidence>
<evidence type="ECO:0000256" key="2">
    <source>
        <dbReference type="ARBA" id="ARBA00008107"/>
    </source>
</evidence>
<feature type="domain" description="PhoU" evidence="9">
    <location>
        <begin position="25"/>
        <end position="111"/>
    </location>
</feature>
<dbReference type="PANTHER" id="PTHR42930">
    <property type="entry name" value="PHOSPHATE-SPECIFIC TRANSPORT SYSTEM ACCESSORY PROTEIN PHOU"/>
    <property type="match status" value="1"/>
</dbReference>
<comment type="subunit">
    <text evidence="3 8">Homodimer.</text>
</comment>
<keyword evidence="4 8" id="KW-0813">Transport</keyword>
<dbReference type="InterPro" id="IPR038078">
    <property type="entry name" value="PhoU-like_sf"/>
</dbReference>
<dbReference type="OrthoDB" id="9814256at2"/>
<dbReference type="GO" id="GO:0005737">
    <property type="term" value="C:cytoplasm"/>
    <property type="evidence" value="ECO:0007669"/>
    <property type="project" value="UniProtKB-SubCell"/>
</dbReference>
<evidence type="ECO:0000256" key="1">
    <source>
        <dbReference type="ARBA" id="ARBA00004496"/>
    </source>
</evidence>
<dbReference type="PIRSF" id="PIRSF003107">
    <property type="entry name" value="PhoU"/>
    <property type="match status" value="1"/>
</dbReference>
<keyword evidence="11" id="KW-1185">Reference proteome</keyword>
<dbReference type="EMBL" id="LVJZ01000003">
    <property type="protein sequence ID" value="ODB96214.1"/>
    <property type="molecule type" value="Genomic_DNA"/>
</dbReference>
<evidence type="ECO:0000256" key="4">
    <source>
        <dbReference type="ARBA" id="ARBA00022448"/>
    </source>
</evidence>
<dbReference type="GO" id="GO:0045936">
    <property type="term" value="P:negative regulation of phosphate metabolic process"/>
    <property type="evidence" value="ECO:0007669"/>
    <property type="project" value="InterPro"/>
</dbReference>
<comment type="similarity">
    <text evidence="2 8">Belongs to the PhoU family.</text>
</comment>
<evidence type="ECO:0000256" key="7">
    <source>
        <dbReference type="ARBA" id="ARBA00056181"/>
    </source>
</evidence>
<dbReference type="PANTHER" id="PTHR42930:SF3">
    <property type="entry name" value="PHOSPHATE-SPECIFIC TRANSPORT SYSTEM ACCESSORY PROTEIN PHOU"/>
    <property type="match status" value="1"/>
</dbReference>
<name>A0A1E2UNU2_9GAMM</name>
<keyword evidence="5 8" id="KW-0963">Cytoplasm</keyword>
<dbReference type="RefSeq" id="WP_069019548.1">
    <property type="nucleotide sequence ID" value="NZ_LVJW01000006.1"/>
</dbReference>
<feature type="domain" description="PhoU" evidence="9">
    <location>
        <begin position="132"/>
        <end position="213"/>
    </location>
</feature>
<protein>
    <recommendedName>
        <fullName evidence="8">Phosphate-specific transport system accessory protein PhoU</fullName>
    </recommendedName>
</protein>
<comment type="function">
    <text evidence="7 8">Plays a role in the regulation of phosphate uptake.</text>
</comment>
<reference evidence="10 11" key="1">
    <citation type="submission" date="2016-03" db="EMBL/GenBank/DDBJ databases">
        <title>Chemosynthetic sulphur-oxidizing symbionts of marine invertebrate animals are capable of nitrogen fixation.</title>
        <authorList>
            <person name="Petersen J.M."/>
            <person name="Kemper A."/>
            <person name="Gruber-Vodicka H."/>
            <person name="Cardini U."/>
            <person name="Geest Mvander."/>
            <person name="Kleiner M."/>
            <person name="Bulgheresi S."/>
            <person name="Fussmann M."/>
            <person name="Herbold C."/>
            <person name="Seah B.K.B."/>
            <person name="Antony C.Paul."/>
            <person name="Liu D."/>
            <person name="Belitz A."/>
            <person name="Weber M."/>
        </authorList>
    </citation>
    <scope>NUCLEOTIDE SEQUENCE [LARGE SCALE GENOMIC DNA]</scope>
    <source>
        <strain evidence="10">G_D</strain>
    </source>
</reference>
<evidence type="ECO:0000256" key="3">
    <source>
        <dbReference type="ARBA" id="ARBA00011738"/>
    </source>
</evidence>
<dbReference type="Proteomes" id="UP000094849">
    <property type="component" value="Unassembled WGS sequence"/>
</dbReference>
<dbReference type="InterPro" id="IPR026022">
    <property type="entry name" value="PhoU_dom"/>
</dbReference>
<comment type="caution">
    <text evidence="10">The sequence shown here is derived from an EMBL/GenBank/DDBJ whole genome shotgun (WGS) entry which is preliminary data.</text>
</comment>
<dbReference type="SUPFAM" id="SSF109755">
    <property type="entry name" value="PhoU-like"/>
    <property type="match status" value="1"/>
</dbReference>
<evidence type="ECO:0000256" key="8">
    <source>
        <dbReference type="PIRNR" id="PIRNR003107"/>
    </source>
</evidence>
<dbReference type="InterPro" id="IPR028366">
    <property type="entry name" value="PhoU"/>
</dbReference>
<dbReference type="STRING" id="1818881.A3196_05225"/>
<evidence type="ECO:0000313" key="10">
    <source>
        <dbReference type="EMBL" id="ODB96214.1"/>
    </source>
</evidence>
<dbReference type="Gene3D" id="1.20.58.220">
    <property type="entry name" value="Phosphate transport system protein phou homolog 2, domain 2"/>
    <property type="match status" value="2"/>
</dbReference>
<organism evidence="10 11">
    <name type="scientific">Candidatus Thiodiazotropha endoloripes</name>
    <dbReference type="NCBI Taxonomy" id="1818881"/>
    <lineage>
        <taxon>Bacteria</taxon>
        <taxon>Pseudomonadati</taxon>
        <taxon>Pseudomonadota</taxon>
        <taxon>Gammaproteobacteria</taxon>
        <taxon>Chromatiales</taxon>
        <taxon>Sedimenticolaceae</taxon>
        <taxon>Candidatus Thiodiazotropha</taxon>
    </lineage>
</organism>
<dbReference type="GO" id="GO:0006817">
    <property type="term" value="P:phosphate ion transport"/>
    <property type="evidence" value="ECO:0007669"/>
    <property type="project" value="UniProtKB-KW"/>
</dbReference>
<dbReference type="FunFam" id="1.20.58.220:FF:000004">
    <property type="entry name" value="Phosphate-specific transport system accessory protein PhoU"/>
    <property type="match status" value="1"/>
</dbReference>
<accession>A0A1E2UNU2</accession>
<evidence type="ECO:0000256" key="5">
    <source>
        <dbReference type="ARBA" id="ARBA00022490"/>
    </source>
</evidence>
<keyword evidence="6 8" id="KW-0592">Phosphate transport</keyword>
<dbReference type="Pfam" id="PF01895">
    <property type="entry name" value="PhoU"/>
    <property type="match status" value="2"/>
</dbReference>
<evidence type="ECO:0000256" key="6">
    <source>
        <dbReference type="ARBA" id="ARBA00022592"/>
    </source>
</evidence>
<dbReference type="NCBIfam" id="TIGR02135">
    <property type="entry name" value="phoU_full"/>
    <property type="match status" value="1"/>
</dbReference>
<proteinExistence type="inferred from homology"/>
<sequence length="244" mass="27611">MNDMTNGHIVKAYSAELNHLNKLVLDMGTMGQDQLRRAVQTLKDEDPKAAGHVIDRDRKLNEIDVQADEEIIRLIAKRQPMAKDLRDILTVQKTISDLERVGDEARKIANLTIHFYDNGKNPPSKEILHDIYDMSEYVDEMLGLSLVAFTELDLDKAMEVIEMDKKLYEDFRGSLRRLSTFIMEDSRNVGSVVDIVLALRALERIGGHAKNIGGFVIFLVTGKDVRHEDIHAITAEIEASRVAE</sequence>
<evidence type="ECO:0000313" key="11">
    <source>
        <dbReference type="Proteomes" id="UP000094849"/>
    </source>
</evidence>
<comment type="subcellular location">
    <subcellularLocation>
        <location evidence="1 8">Cytoplasm</location>
    </subcellularLocation>
</comment>